<protein>
    <submittedName>
        <fullName evidence="1">Uncharacterized protein</fullName>
    </submittedName>
</protein>
<keyword evidence="2" id="KW-1185">Reference proteome</keyword>
<dbReference type="STRING" id="42251.A0A2T7A7A5"/>
<sequence length="145" mass="15685">MSDTKPSSGKTMCIWALCLSGYYGEAHQVMSRLGEIKKGLRGYLGDKETKGNLVRDLVLPFTSKKTRILAGNGSAEAELFKPGALPTADGRISTVPTEIMSLASEVGDSSLVYKFMSVVSIILYGLHEQPSVLSDYEAFFPLLTS</sequence>
<accession>A0A2T7A7A5</accession>
<dbReference type="Proteomes" id="UP000244722">
    <property type="component" value="Unassembled WGS sequence"/>
</dbReference>
<name>A0A2T7A7A5_TUBBO</name>
<reference evidence="1 2" key="1">
    <citation type="submission" date="2017-04" db="EMBL/GenBank/DDBJ databases">
        <title>Draft genome sequence of Tuber borchii Vittad., a whitish edible truffle.</title>
        <authorList>
            <consortium name="DOE Joint Genome Institute"/>
            <person name="Murat C."/>
            <person name="Kuo A."/>
            <person name="Barry K.W."/>
            <person name="Clum A."/>
            <person name="Dockter R.B."/>
            <person name="Fauchery L."/>
            <person name="Iotti M."/>
            <person name="Kohler A."/>
            <person name="Labutti K."/>
            <person name="Lindquist E.A."/>
            <person name="Lipzen A."/>
            <person name="Ohm R.A."/>
            <person name="Wang M."/>
            <person name="Grigoriev I.V."/>
            <person name="Zambonelli A."/>
            <person name="Martin F.M."/>
        </authorList>
    </citation>
    <scope>NUCLEOTIDE SEQUENCE [LARGE SCALE GENOMIC DNA]</scope>
    <source>
        <strain evidence="1 2">Tbo3840</strain>
    </source>
</reference>
<gene>
    <name evidence="1" type="ORF">B9Z19DRAFT_1189521</name>
</gene>
<dbReference type="OrthoDB" id="16066at2759"/>
<dbReference type="AlphaFoldDB" id="A0A2T7A7A5"/>
<proteinExistence type="predicted"/>
<organism evidence="1 2">
    <name type="scientific">Tuber borchii</name>
    <name type="common">White truffle</name>
    <dbReference type="NCBI Taxonomy" id="42251"/>
    <lineage>
        <taxon>Eukaryota</taxon>
        <taxon>Fungi</taxon>
        <taxon>Dikarya</taxon>
        <taxon>Ascomycota</taxon>
        <taxon>Pezizomycotina</taxon>
        <taxon>Pezizomycetes</taxon>
        <taxon>Pezizales</taxon>
        <taxon>Tuberaceae</taxon>
        <taxon>Tuber</taxon>
    </lineage>
</organism>
<evidence type="ECO:0000313" key="2">
    <source>
        <dbReference type="Proteomes" id="UP000244722"/>
    </source>
</evidence>
<dbReference type="EMBL" id="NESQ01000009">
    <property type="protein sequence ID" value="PUU83590.1"/>
    <property type="molecule type" value="Genomic_DNA"/>
</dbReference>
<evidence type="ECO:0000313" key="1">
    <source>
        <dbReference type="EMBL" id="PUU83590.1"/>
    </source>
</evidence>
<comment type="caution">
    <text evidence="1">The sequence shown here is derived from an EMBL/GenBank/DDBJ whole genome shotgun (WGS) entry which is preliminary data.</text>
</comment>